<name>A0A8T2IK64_9PIPI</name>
<evidence type="ECO:0000256" key="6">
    <source>
        <dbReference type="ARBA" id="ARBA00044690"/>
    </source>
</evidence>
<comment type="function">
    <text evidence="7">Endoribonuclease that catalyzes the hydrolysis of histone-coding pre-mRNA 3'-end. Involved in histone pre-mRNA processing during the S-phase of the cell cycle, which is required for entering/progressing through S-phase. Cleaves histone pre-mRNA at a major and a minor cleavage site after the 5'-ACCCA-3' and the 5'-ACCCACA-3' sequence, respectively, and located downstream of the stem-loop. May require the presence of the HDE element located at the histone pre-RNA 3'-end to avoid non-specific cleavage.</text>
</comment>
<evidence type="ECO:0000256" key="5">
    <source>
        <dbReference type="ARBA" id="ARBA00032988"/>
    </source>
</evidence>
<dbReference type="EMBL" id="JAACNH010000868">
    <property type="protein sequence ID" value="KAG8430536.1"/>
    <property type="molecule type" value="Genomic_DNA"/>
</dbReference>
<sequence>LQFRTCPLDLRDIPGSHTRCTFFWRAICKDVGGDRFQADGSVTLIRGPLTVLVDTAGPWSREALLDSLHSYGVSPSDITNVICTHGHSDHIGNINLFPHAEILVSYDLWRDGYYVAHDFRAGVPYILPGGEGLTVLPTSGHTGSDTSLLVPGTSLGTVAVAGDLFEREEDKDTWQQLSENPQIQEVNRAAILKMADVIIPGHGPPFRVIKTDQ</sequence>
<evidence type="ECO:0000259" key="8">
    <source>
        <dbReference type="SMART" id="SM00849"/>
    </source>
</evidence>
<dbReference type="PANTHER" id="PTHR23200:SF48">
    <property type="entry name" value="METALLO-BETA-LACTAMASE DOMAIN-CONTAINING PROTEIN 1"/>
    <property type="match status" value="1"/>
</dbReference>
<evidence type="ECO:0000313" key="10">
    <source>
        <dbReference type="Proteomes" id="UP000812440"/>
    </source>
</evidence>
<comment type="subcellular location">
    <subcellularLocation>
        <location evidence="1">Cytoplasm</location>
        <location evidence="1">Cytosol</location>
    </subcellularLocation>
</comment>
<dbReference type="OrthoDB" id="10250730at2759"/>
<comment type="caution">
    <text evidence="9">The sequence shown here is derived from an EMBL/GenBank/DDBJ whole genome shotgun (WGS) entry which is preliminary data.</text>
</comment>
<gene>
    <name evidence="9" type="ORF">GDO86_020423</name>
</gene>
<dbReference type="InterPro" id="IPR001279">
    <property type="entry name" value="Metallo-B-lactamas"/>
</dbReference>
<dbReference type="Gene3D" id="3.60.15.10">
    <property type="entry name" value="Ribonuclease Z/Hydroxyacylglutathione hydrolase-like"/>
    <property type="match status" value="1"/>
</dbReference>
<dbReference type="SMART" id="SM00849">
    <property type="entry name" value="Lactamase_B"/>
    <property type="match status" value="1"/>
</dbReference>
<dbReference type="InterPro" id="IPR036866">
    <property type="entry name" value="RibonucZ/Hydroxyglut_hydro"/>
</dbReference>
<dbReference type="AlphaFoldDB" id="A0A8T2IK64"/>
<comment type="catalytic activity">
    <reaction evidence="6">
        <text>a ribonucleotidyl-ribonucleotide-RNA + H2O = a 3'-end ribonucleotide-RNA + a 5'-end 5'-phospho-ribonucleoside-RNA + H(+)</text>
        <dbReference type="Rhea" id="RHEA:68096"/>
        <dbReference type="Rhea" id="RHEA-COMP:15179"/>
        <dbReference type="Rhea" id="RHEA-COMP:17355"/>
        <dbReference type="Rhea" id="RHEA-COMP:17428"/>
        <dbReference type="ChEBI" id="CHEBI:15377"/>
        <dbReference type="ChEBI" id="CHEBI:15378"/>
        <dbReference type="ChEBI" id="CHEBI:74896"/>
        <dbReference type="ChEBI" id="CHEBI:138282"/>
        <dbReference type="ChEBI" id="CHEBI:173118"/>
    </reaction>
    <physiologicalReaction direction="left-to-right" evidence="6">
        <dbReference type="Rhea" id="RHEA:68097"/>
    </physiologicalReaction>
</comment>
<comment type="subunit">
    <text evidence="3">Homodimer.</text>
</comment>
<dbReference type="Pfam" id="PF00753">
    <property type="entry name" value="Lactamase_B"/>
    <property type="match status" value="1"/>
</dbReference>
<protein>
    <recommendedName>
        <fullName evidence="4">Metallo-beta-lactamase domain-containing protein 1</fullName>
    </recommendedName>
    <alternativeName>
        <fullName evidence="5">Endoribonuclease MBLAC1</fullName>
    </alternativeName>
</protein>
<comment type="similarity">
    <text evidence="2">Belongs to the metallo-beta-lactamase superfamily. Glyoxalase II family.</text>
</comment>
<keyword evidence="10" id="KW-1185">Reference proteome</keyword>
<evidence type="ECO:0000256" key="4">
    <source>
        <dbReference type="ARBA" id="ARBA00014856"/>
    </source>
</evidence>
<dbReference type="PANTHER" id="PTHR23200">
    <property type="entry name" value="METALLO-BETA-LACTAMASE DOMAIN-CONTAINING PROTEIN 1"/>
    <property type="match status" value="1"/>
</dbReference>
<dbReference type="InterPro" id="IPR039344">
    <property type="entry name" value="MBLAC1"/>
</dbReference>
<organism evidence="9 10">
    <name type="scientific">Hymenochirus boettgeri</name>
    <name type="common">Congo dwarf clawed frog</name>
    <dbReference type="NCBI Taxonomy" id="247094"/>
    <lineage>
        <taxon>Eukaryota</taxon>
        <taxon>Metazoa</taxon>
        <taxon>Chordata</taxon>
        <taxon>Craniata</taxon>
        <taxon>Vertebrata</taxon>
        <taxon>Euteleostomi</taxon>
        <taxon>Amphibia</taxon>
        <taxon>Batrachia</taxon>
        <taxon>Anura</taxon>
        <taxon>Pipoidea</taxon>
        <taxon>Pipidae</taxon>
        <taxon>Pipinae</taxon>
        <taxon>Hymenochirus</taxon>
    </lineage>
</organism>
<evidence type="ECO:0000313" key="9">
    <source>
        <dbReference type="EMBL" id="KAG8430536.1"/>
    </source>
</evidence>
<dbReference type="Proteomes" id="UP000812440">
    <property type="component" value="Unassembled WGS sequence"/>
</dbReference>
<accession>A0A8T2IK64</accession>
<dbReference type="CDD" id="cd07711">
    <property type="entry name" value="MBLAC1-like_MBL-fold"/>
    <property type="match status" value="1"/>
</dbReference>
<evidence type="ECO:0000256" key="3">
    <source>
        <dbReference type="ARBA" id="ARBA00011738"/>
    </source>
</evidence>
<feature type="domain" description="Metallo-beta-lactamase" evidence="8">
    <location>
        <begin position="39"/>
        <end position="202"/>
    </location>
</feature>
<reference evidence="9" key="1">
    <citation type="thesis" date="2020" institute="ProQuest LLC" country="789 East Eisenhower Parkway, Ann Arbor, MI, USA">
        <title>Comparative Genomics and Chromosome Evolution.</title>
        <authorList>
            <person name="Mudd A.B."/>
        </authorList>
    </citation>
    <scope>NUCLEOTIDE SEQUENCE</scope>
    <source>
        <strain evidence="9">Female2</strain>
        <tissue evidence="9">Blood</tissue>
    </source>
</reference>
<evidence type="ECO:0000256" key="7">
    <source>
        <dbReference type="ARBA" id="ARBA00045869"/>
    </source>
</evidence>
<evidence type="ECO:0000256" key="2">
    <source>
        <dbReference type="ARBA" id="ARBA00006759"/>
    </source>
</evidence>
<evidence type="ECO:0000256" key="1">
    <source>
        <dbReference type="ARBA" id="ARBA00004514"/>
    </source>
</evidence>
<proteinExistence type="inferred from homology"/>
<dbReference type="GO" id="GO:0005829">
    <property type="term" value="C:cytosol"/>
    <property type="evidence" value="ECO:0007669"/>
    <property type="project" value="UniProtKB-SubCell"/>
</dbReference>
<dbReference type="SUPFAM" id="SSF56281">
    <property type="entry name" value="Metallo-hydrolase/oxidoreductase"/>
    <property type="match status" value="1"/>
</dbReference>
<feature type="non-terminal residue" evidence="9">
    <location>
        <position position="1"/>
    </location>
</feature>